<evidence type="ECO:0000313" key="3">
    <source>
        <dbReference type="Proteomes" id="UP000010471"/>
    </source>
</evidence>
<evidence type="ECO:0000313" key="2">
    <source>
        <dbReference type="EMBL" id="AFZ19001.1"/>
    </source>
</evidence>
<proteinExistence type="predicted"/>
<evidence type="ECO:0008006" key="4">
    <source>
        <dbReference type="Google" id="ProtNLM"/>
    </source>
</evidence>
<accession>K9WGR3</accession>
<keyword evidence="1" id="KW-1133">Transmembrane helix</keyword>
<keyword evidence="1" id="KW-0472">Membrane</keyword>
<dbReference type="Proteomes" id="UP000010471">
    <property type="component" value="Chromosome"/>
</dbReference>
<feature type="transmembrane region" description="Helical" evidence="1">
    <location>
        <begin position="34"/>
        <end position="55"/>
    </location>
</feature>
<dbReference type="AlphaFoldDB" id="K9WGR3"/>
<dbReference type="EMBL" id="CP003630">
    <property type="protein sequence ID" value="AFZ19001.1"/>
    <property type="molecule type" value="Genomic_DNA"/>
</dbReference>
<dbReference type="RefSeq" id="WP_015183145.1">
    <property type="nucleotide sequence ID" value="NC_019738.1"/>
</dbReference>
<protein>
    <recommendedName>
        <fullName evidence="4">O-succinylbenzoic acid--CoA ligase</fullName>
    </recommendedName>
</protein>
<organism evidence="2 3">
    <name type="scientific">Allocoleopsis franciscana PCC 7113</name>
    <dbReference type="NCBI Taxonomy" id="1173027"/>
    <lineage>
        <taxon>Bacteria</taxon>
        <taxon>Bacillati</taxon>
        <taxon>Cyanobacteriota</taxon>
        <taxon>Cyanophyceae</taxon>
        <taxon>Coleofasciculales</taxon>
        <taxon>Coleofasciculaceae</taxon>
        <taxon>Allocoleopsis</taxon>
        <taxon>Allocoleopsis franciscana</taxon>
    </lineage>
</organism>
<dbReference type="InterPro" id="IPR048028">
    <property type="entry name" value="Psb34-like"/>
</dbReference>
<evidence type="ECO:0000256" key="1">
    <source>
        <dbReference type="SAM" id="Phobius"/>
    </source>
</evidence>
<sequence>MYTTVNEQGILNNYAPETKVYCAEYPAVWEQQRYAMQGAIAIVFVSLLIWTTFAVS</sequence>
<dbReference type="STRING" id="1173027.Mic7113_3263"/>
<dbReference type="NCBIfam" id="NF033486">
    <property type="entry name" value="harvest_ssl1498"/>
    <property type="match status" value="1"/>
</dbReference>
<dbReference type="Pfam" id="PF26394">
    <property type="entry name" value="Psb34"/>
    <property type="match status" value="1"/>
</dbReference>
<dbReference type="KEGG" id="mic:Mic7113_3263"/>
<name>K9WGR3_9CYAN</name>
<reference evidence="2 3" key="1">
    <citation type="submission" date="2012-06" db="EMBL/GenBank/DDBJ databases">
        <title>Finished chromosome of genome of Microcoleus sp. PCC 7113.</title>
        <authorList>
            <consortium name="US DOE Joint Genome Institute"/>
            <person name="Gugger M."/>
            <person name="Coursin T."/>
            <person name="Rippka R."/>
            <person name="Tandeau De Marsac N."/>
            <person name="Huntemann M."/>
            <person name="Wei C.-L."/>
            <person name="Han J."/>
            <person name="Detter J.C."/>
            <person name="Han C."/>
            <person name="Tapia R."/>
            <person name="Chen A."/>
            <person name="Kyrpides N."/>
            <person name="Mavromatis K."/>
            <person name="Markowitz V."/>
            <person name="Szeto E."/>
            <person name="Ivanova N."/>
            <person name="Pagani I."/>
            <person name="Pati A."/>
            <person name="Goodwin L."/>
            <person name="Nordberg H.P."/>
            <person name="Cantor M.N."/>
            <person name="Hua S.X."/>
            <person name="Woyke T."/>
            <person name="Kerfeld C.A."/>
        </authorList>
    </citation>
    <scope>NUCLEOTIDE SEQUENCE [LARGE SCALE GENOMIC DNA]</scope>
    <source>
        <strain evidence="2 3">PCC 7113</strain>
    </source>
</reference>
<keyword evidence="3" id="KW-1185">Reference proteome</keyword>
<gene>
    <name evidence="2" type="ORF">Mic7113_3263</name>
</gene>
<keyword evidence="1" id="KW-0812">Transmembrane</keyword>
<dbReference type="OrthoDB" id="462212at2"/>
<dbReference type="HOGENOM" id="CLU_200793_0_0_3"/>